<sequence>MMNHDECLFLGQVGDTQGSGKKWKKSPRGESESCMFTIIVPRFNLPESVVIAYDGQKSVVSLLVIRLAGHTPYESDKVVPYKYNATMVEDDKEVPIHAFSFVVNIIDVSGVSEMVGYLLM</sequence>
<organism evidence="1 2">
    <name type="scientific">Pisum sativum</name>
    <name type="common">Garden pea</name>
    <name type="synonym">Lathyrus oleraceus</name>
    <dbReference type="NCBI Taxonomy" id="3888"/>
    <lineage>
        <taxon>Eukaryota</taxon>
        <taxon>Viridiplantae</taxon>
        <taxon>Streptophyta</taxon>
        <taxon>Embryophyta</taxon>
        <taxon>Tracheophyta</taxon>
        <taxon>Spermatophyta</taxon>
        <taxon>Magnoliopsida</taxon>
        <taxon>eudicotyledons</taxon>
        <taxon>Gunneridae</taxon>
        <taxon>Pentapetalae</taxon>
        <taxon>rosids</taxon>
        <taxon>fabids</taxon>
        <taxon>Fabales</taxon>
        <taxon>Fabaceae</taxon>
        <taxon>Papilionoideae</taxon>
        <taxon>50 kb inversion clade</taxon>
        <taxon>NPAAA clade</taxon>
        <taxon>Hologalegina</taxon>
        <taxon>IRL clade</taxon>
        <taxon>Fabeae</taxon>
        <taxon>Lathyrus</taxon>
    </lineage>
</organism>
<evidence type="ECO:0000313" key="1">
    <source>
        <dbReference type="EMBL" id="KAI5431757.1"/>
    </source>
</evidence>
<dbReference type="Proteomes" id="UP001058974">
    <property type="component" value="Chromosome 3"/>
</dbReference>
<dbReference type="AlphaFoldDB" id="A0A9D4Y3N6"/>
<evidence type="ECO:0000313" key="2">
    <source>
        <dbReference type="Proteomes" id="UP001058974"/>
    </source>
</evidence>
<reference evidence="1 2" key="1">
    <citation type="journal article" date="2022" name="Nat. Genet.">
        <title>Improved pea reference genome and pan-genome highlight genomic features and evolutionary characteristics.</title>
        <authorList>
            <person name="Yang T."/>
            <person name="Liu R."/>
            <person name="Luo Y."/>
            <person name="Hu S."/>
            <person name="Wang D."/>
            <person name="Wang C."/>
            <person name="Pandey M.K."/>
            <person name="Ge S."/>
            <person name="Xu Q."/>
            <person name="Li N."/>
            <person name="Li G."/>
            <person name="Huang Y."/>
            <person name="Saxena R.K."/>
            <person name="Ji Y."/>
            <person name="Li M."/>
            <person name="Yan X."/>
            <person name="He Y."/>
            <person name="Liu Y."/>
            <person name="Wang X."/>
            <person name="Xiang C."/>
            <person name="Varshney R.K."/>
            <person name="Ding H."/>
            <person name="Gao S."/>
            <person name="Zong X."/>
        </authorList>
    </citation>
    <scope>NUCLEOTIDE SEQUENCE [LARGE SCALE GENOMIC DNA]</scope>
    <source>
        <strain evidence="1 2">cv. Zhongwan 6</strain>
    </source>
</reference>
<proteinExistence type="predicted"/>
<name>A0A9D4Y3N6_PEA</name>
<dbReference type="EMBL" id="JAMSHJ010000003">
    <property type="protein sequence ID" value="KAI5431757.1"/>
    <property type="molecule type" value="Genomic_DNA"/>
</dbReference>
<dbReference type="Gramene" id="Psat03G0579500-T1">
    <property type="protein sequence ID" value="KAI5431757.1"/>
    <property type="gene ID" value="KIW84_035795"/>
</dbReference>
<accession>A0A9D4Y3N6</accession>
<comment type="caution">
    <text evidence="1">The sequence shown here is derived from an EMBL/GenBank/DDBJ whole genome shotgun (WGS) entry which is preliminary data.</text>
</comment>
<gene>
    <name evidence="1" type="ORF">KIW84_035795</name>
</gene>
<keyword evidence="2" id="KW-1185">Reference proteome</keyword>
<protein>
    <submittedName>
        <fullName evidence="1">Uncharacterized protein</fullName>
    </submittedName>
</protein>